<evidence type="ECO:0000256" key="2">
    <source>
        <dbReference type="PROSITE-ProRule" id="PRU00335"/>
    </source>
</evidence>
<protein>
    <submittedName>
        <fullName evidence="4">TetR/AcrR family transcriptional regulator</fullName>
    </submittedName>
</protein>
<organism evidence="4 5">
    <name type="scientific">Gilvimarinus japonicus</name>
    <dbReference type="NCBI Taxonomy" id="1796469"/>
    <lineage>
        <taxon>Bacteria</taxon>
        <taxon>Pseudomonadati</taxon>
        <taxon>Pseudomonadota</taxon>
        <taxon>Gammaproteobacteria</taxon>
        <taxon>Cellvibrionales</taxon>
        <taxon>Cellvibrionaceae</taxon>
        <taxon>Gilvimarinus</taxon>
    </lineage>
</organism>
<dbReference type="InterPro" id="IPR001647">
    <property type="entry name" value="HTH_TetR"/>
</dbReference>
<dbReference type="Gene3D" id="1.10.357.10">
    <property type="entry name" value="Tetracycline Repressor, domain 2"/>
    <property type="match status" value="1"/>
</dbReference>
<name>A0ABV7HRR2_9GAMM</name>
<dbReference type="Proteomes" id="UP001595548">
    <property type="component" value="Unassembled WGS sequence"/>
</dbReference>
<accession>A0ABV7HRR2</accession>
<dbReference type="Gene3D" id="1.10.10.60">
    <property type="entry name" value="Homeodomain-like"/>
    <property type="match status" value="1"/>
</dbReference>
<evidence type="ECO:0000313" key="4">
    <source>
        <dbReference type="EMBL" id="MFC3154196.1"/>
    </source>
</evidence>
<comment type="caution">
    <text evidence="4">The sequence shown here is derived from an EMBL/GenBank/DDBJ whole genome shotgun (WGS) entry which is preliminary data.</text>
</comment>
<dbReference type="SUPFAM" id="SSF46689">
    <property type="entry name" value="Homeodomain-like"/>
    <property type="match status" value="1"/>
</dbReference>
<keyword evidence="5" id="KW-1185">Reference proteome</keyword>
<gene>
    <name evidence="4" type="ORF">ACFOEB_03205</name>
</gene>
<dbReference type="InterPro" id="IPR009057">
    <property type="entry name" value="Homeodomain-like_sf"/>
</dbReference>
<evidence type="ECO:0000259" key="3">
    <source>
        <dbReference type="PROSITE" id="PS50977"/>
    </source>
</evidence>
<dbReference type="InterPro" id="IPR036271">
    <property type="entry name" value="Tet_transcr_reg_TetR-rel_C_sf"/>
</dbReference>
<dbReference type="SUPFAM" id="SSF48498">
    <property type="entry name" value="Tetracyclin repressor-like, C-terminal domain"/>
    <property type="match status" value="1"/>
</dbReference>
<evidence type="ECO:0000256" key="1">
    <source>
        <dbReference type="ARBA" id="ARBA00023125"/>
    </source>
</evidence>
<proteinExistence type="predicted"/>
<reference evidence="5" key="1">
    <citation type="journal article" date="2019" name="Int. J. Syst. Evol. Microbiol.">
        <title>The Global Catalogue of Microorganisms (GCM) 10K type strain sequencing project: providing services to taxonomists for standard genome sequencing and annotation.</title>
        <authorList>
            <consortium name="The Broad Institute Genomics Platform"/>
            <consortium name="The Broad Institute Genome Sequencing Center for Infectious Disease"/>
            <person name="Wu L."/>
            <person name="Ma J."/>
        </authorList>
    </citation>
    <scope>NUCLEOTIDE SEQUENCE [LARGE SCALE GENOMIC DNA]</scope>
    <source>
        <strain evidence="5">KCTC 52141</strain>
    </source>
</reference>
<feature type="domain" description="HTH tetR-type" evidence="3">
    <location>
        <begin position="22"/>
        <end position="82"/>
    </location>
</feature>
<dbReference type="Pfam" id="PF00440">
    <property type="entry name" value="TetR_N"/>
    <property type="match status" value="1"/>
</dbReference>
<dbReference type="InterPro" id="IPR050109">
    <property type="entry name" value="HTH-type_TetR-like_transc_reg"/>
</dbReference>
<dbReference type="PROSITE" id="PS50977">
    <property type="entry name" value="HTH_TETR_2"/>
    <property type="match status" value="1"/>
</dbReference>
<dbReference type="PANTHER" id="PTHR30055">
    <property type="entry name" value="HTH-TYPE TRANSCRIPTIONAL REGULATOR RUTR"/>
    <property type="match status" value="1"/>
</dbReference>
<keyword evidence="1 2" id="KW-0238">DNA-binding</keyword>
<dbReference type="RefSeq" id="WP_382414315.1">
    <property type="nucleotide sequence ID" value="NZ_AP031500.1"/>
</dbReference>
<dbReference type="PRINTS" id="PR00455">
    <property type="entry name" value="HTHTETR"/>
</dbReference>
<evidence type="ECO:0000313" key="5">
    <source>
        <dbReference type="Proteomes" id="UP001595548"/>
    </source>
</evidence>
<feature type="DNA-binding region" description="H-T-H motif" evidence="2">
    <location>
        <begin position="45"/>
        <end position="64"/>
    </location>
</feature>
<dbReference type="PANTHER" id="PTHR30055:SF146">
    <property type="entry name" value="HTH-TYPE TRANSCRIPTIONAL DUAL REGULATOR CECR"/>
    <property type="match status" value="1"/>
</dbReference>
<dbReference type="EMBL" id="JBHRTL010000004">
    <property type="protein sequence ID" value="MFC3154196.1"/>
    <property type="molecule type" value="Genomic_DNA"/>
</dbReference>
<sequence>MSDKVSPDTPKDASYAPRERGLRRRDRILDAATEVFLQSGYEAASLQEIVSRAGGSLATLYRLFGNKEGLFQAMVERKSAHLLQQLEQPRITGKDAADVLYGVGVSFLELALSADALALQRLLIAEAGRNPRLREIYMAIAPERNLRAIADYLEGEVGAGKLQLDDCYLAATQFIGMIKGNYHMRRLMAEEFTLSSQERDTVVHHAVGLFLNGCSSTAPSV</sequence>
<dbReference type="InterPro" id="IPR039536">
    <property type="entry name" value="TetR_C_Proteobacteria"/>
</dbReference>
<dbReference type="Pfam" id="PF14246">
    <property type="entry name" value="TetR_C_7"/>
    <property type="match status" value="1"/>
</dbReference>